<dbReference type="OrthoDB" id="2352807at2759"/>
<sequence>MSSLKSLNILPSLEKKYPLDVSFSKFHVTRPNRAGYNKIYDISRSKSFFFELVDHPTNTNEIHLKIHTNDYHMKTTPISYPNTSKLPNDKYQISIMLTHFFSLQRVLPRRIQQKFFNFIRDKLLQRKAIIMSRASKIDSRNTTTKNFFNFSYKRYRFHFGIYIPCSHNHSTPGLILPKGTCQVQTPFMMSDFRRACVIHQPLFFKNDAYKNIKPRKNKSNAPPRIRNINHKTYHANLLYDRWRKNEKKIVISRRLGISFEQTLHARMDNNTRKTFNRHMYKKKLSNFSLCRSDNTHVNKAQQIHFERSKRRVFNSKEHNPYNRKHHRLITAQRYRFLYTPLQSINKPIKHLQYTHGWDQSKYNFQTPLRSNYLPPPTVLSEDVSFINPVLTVAPYNPIPDMFFPAKYKNIIPKDPIYNEQGAFIIPGSREWFTYMHNIHINLPPPLTKGQKRAIKQRERNIMLNKKHCEDAKFHGTSFNRFNQRRVAIKSLTDLTNTFDSTMKDLVNYYQTIEDPYLRSRFHSSMVNQASRISDRTQKHRNNIRSSAIPSGTSEDTSDATVELEK</sequence>
<dbReference type="Pfam" id="PF26638">
    <property type="entry name" value="DUF8211"/>
    <property type="match status" value="1"/>
</dbReference>
<feature type="compositionally biased region" description="Polar residues" evidence="1">
    <location>
        <begin position="543"/>
        <end position="554"/>
    </location>
</feature>
<dbReference type="AlphaFoldDB" id="A0A015MJ48"/>
<evidence type="ECO:0000313" key="4">
    <source>
        <dbReference type="Proteomes" id="UP000022910"/>
    </source>
</evidence>
<dbReference type="EMBL" id="JEMT01018221">
    <property type="protein sequence ID" value="EXX66878.1"/>
    <property type="molecule type" value="Genomic_DNA"/>
</dbReference>
<dbReference type="HOGENOM" id="CLU_017869_3_0_1"/>
<keyword evidence="4" id="KW-1185">Reference proteome</keyword>
<organism evidence="3 4">
    <name type="scientific">Rhizophagus irregularis (strain DAOM 197198w)</name>
    <name type="common">Glomus intraradices</name>
    <dbReference type="NCBI Taxonomy" id="1432141"/>
    <lineage>
        <taxon>Eukaryota</taxon>
        <taxon>Fungi</taxon>
        <taxon>Fungi incertae sedis</taxon>
        <taxon>Mucoromycota</taxon>
        <taxon>Glomeromycotina</taxon>
        <taxon>Glomeromycetes</taxon>
        <taxon>Glomerales</taxon>
        <taxon>Glomeraceae</taxon>
        <taxon>Rhizophagus</taxon>
    </lineage>
</organism>
<evidence type="ECO:0000256" key="1">
    <source>
        <dbReference type="SAM" id="MobiDB-lite"/>
    </source>
</evidence>
<dbReference type="Proteomes" id="UP000022910">
    <property type="component" value="Unassembled WGS sequence"/>
</dbReference>
<reference evidence="3 4" key="1">
    <citation type="submission" date="2014-02" db="EMBL/GenBank/DDBJ databases">
        <title>Single nucleus genome sequencing reveals high similarity among nuclei of an endomycorrhizal fungus.</title>
        <authorList>
            <person name="Lin K."/>
            <person name="Geurts R."/>
            <person name="Zhang Z."/>
            <person name="Limpens E."/>
            <person name="Saunders D.G."/>
            <person name="Mu D."/>
            <person name="Pang E."/>
            <person name="Cao H."/>
            <person name="Cha H."/>
            <person name="Lin T."/>
            <person name="Zhou Q."/>
            <person name="Shang Y."/>
            <person name="Li Y."/>
            <person name="Ivanov S."/>
            <person name="Sharma T."/>
            <person name="Velzen R.V."/>
            <person name="Ruijter N.D."/>
            <person name="Aanen D.K."/>
            <person name="Win J."/>
            <person name="Kamoun S."/>
            <person name="Bisseling T."/>
            <person name="Huang S."/>
        </authorList>
    </citation>
    <scope>NUCLEOTIDE SEQUENCE [LARGE SCALE GENOMIC DNA]</scope>
    <source>
        <strain evidence="4">DAOM197198w</strain>
    </source>
</reference>
<protein>
    <recommendedName>
        <fullName evidence="2">DUF8211 domain-containing protein</fullName>
    </recommendedName>
</protein>
<accession>A0A015MJ48</accession>
<comment type="caution">
    <text evidence="3">The sequence shown here is derived from an EMBL/GenBank/DDBJ whole genome shotgun (WGS) entry which is preliminary data.</text>
</comment>
<feature type="domain" description="DUF8211" evidence="2">
    <location>
        <begin position="234"/>
        <end position="365"/>
    </location>
</feature>
<evidence type="ECO:0000313" key="3">
    <source>
        <dbReference type="EMBL" id="EXX66878.1"/>
    </source>
</evidence>
<proteinExistence type="predicted"/>
<name>A0A015MJ48_RHIIW</name>
<evidence type="ECO:0000259" key="2">
    <source>
        <dbReference type="Pfam" id="PF26638"/>
    </source>
</evidence>
<dbReference type="InterPro" id="IPR058524">
    <property type="entry name" value="DUF8211"/>
</dbReference>
<feature type="region of interest" description="Disordered" evidence="1">
    <location>
        <begin position="528"/>
        <end position="565"/>
    </location>
</feature>
<gene>
    <name evidence="3" type="ORF">RirG_119580</name>
</gene>